<proteinExistence type="predicted"/>
<dbReference type="InterPro" id="IPR001387">
    <property type="entry name" value="Cro/C1-type_HTH"/>
</dbReference>
<organism evidence="4 5">
    <name type="scientific">Maritimibacter fusiformis</name>
    <dbReference type="NCBI Taxonomy" id="2603819"/>
    <lineage>
        <taxon>Bacteria</taxon>
        <taxon>Pseudomonadati</taxon>
        <taxon>Pseudomonadota</taxon>
        <taxon>Alphaproteobacteria</taxon>
        <taxon>Rhodobacterales</taxon>
        <taxon>Roseobacteraceae</taxon>
        <taxon>Maritimibacter</taxon>
    </lineage>
</organism>
<dbReference type="Proteomes" id="UP000322080">
    <property type="component" value="Unassembled WGS sequence"/>
</dbReference>
<dbReference type="SMART" id="SM00530">
    <property type="entry name" value="HTH_XRE"/>
    <property type="match status" value="1"/>
</dbReference>
<evidence type="ECO:0000259" key="3">
    <source>
        <dbReference type="PROSITE" id="PS50943"/>
    </source>
</evidence>
<dbReference type="PROSITE" id="PS50943">
    <property type="entry name" value="HTH_CROC1"/>
    <property type="match status" value="1"/>
</dbReference>
<evidence type="ECO:0000256" key="2">
    <source>
        <dbReference type="SAM" id="Coils"/>
    </source>
</evidence>
<reference evidence="4 5" key="1">
    <citation type="submission" date="2019-08" db="EMBL/GenBank/DDBJ databases">
        <title>Identification of a novel species of the genus Boseongicola.</title>
        <authorList>
            <person name="Zhang X.-Q."/>
        </authorList>
    </citation>
    <scope>NUCLEOTIDE SEQUENCE [LARGE SCALE GENOMIC DNA]</scope>
    <source>
        <strain evidence="4 5">HY14</strain>
    </source>
</reference>
<dbReference type="SUPFAM" id="SSF47413">
    <property type="entry name" value="lambda repressor-like DNA-binding domains"/>
    <property type="match status" value="1"/>
</dbReference>
<dbReference type="Pfam" id="PF01381">
    <property type="entry name" value="HTH_3"/>
    <property type="match status" value="1"/>
</dbReference>
<feature type="coiled-coil region" evidence="2">
    <location>
        <begin position="103"/>
        <end position="130"/>
    </location>
</feature>
<sequence length="133" mass="14727">MNDDATDGWFSEERATFGDRLAAARDGAGLSQKDLARRLGVKLKTVVAWENDISEPRANRLQMMAGLLNVSLMWLLNGEGEGVDPPGVEPVMTQDARAILLEMRDLRGDIDRASDRLARLEKQLRKYLEGTGA</sequence>
<dbReference type="RefSeq" id="WP_148376103.1">
    <property type="nucleotide sequence ID" value="NZ_VSIY01000003.1"/>
</dbReference>
<dbReference type="PANTHER" id="PTHR46558">
    <property type="entry name" value="TRACRIPTIONAL REGULATORY PROTEIN-RELATED-RELATED"/>
    <property type="match status" value="1"/>
</dbReference>
<evidence type="ECO:0000313" key="5">
    <source>
        <dbReference type="Proteomes" id="UP000322080"/>
    </source>
</evidence>
<dbReference type="AlphaFoldDB" id="A0A5D0RNF4"/>
<dbReference type="PANTHER" id="PTHR46558:SF13">
    <property type="entry name" value="HTH-TYPE TRANSCRIPTIONAL REGULATOR IMMR"/>
    <property type="match status" value="1"/>
</dbReference>
<keyword evidence="1" id="KW-0238">DNA-binding</keyword>
<dbReference type="CDD" id="cd00093">
    <property type="entry name" value="HTH_XRE"/>
    <property type="match status" value="1"/>
</dbReference>
<dbReference type="GO" id="GO:0003677">
    <property type="term" value="F:DNA binding"/>
    <property type="evidence" value="ECO:0007669"/>
    <property type="project" value="UniProtKB-KW"/>
</dbReference>
<keyword evidence="2" id="KW-0175">Coiled coil</keyword>
<comment type="caution">
    <text evidence="4">The sequence shown here is derived from an EMBL/GenBank/DDBJ whole genome shotgun (WGS) entry which is preliminary data.</text>
</comment>
<gene>
    <name evidence="4" type="ORF">FVF75_02185</name>
</gene>
<evidence type="ECO:0000256" key="1">
    <source>
        <dbReference type="ARBA" id="ARBA00023125"/>
    </source>
</evidence>
<keyword evidence="5" id="KW-1185">Reference proteome</keyword>
<dbReference type="InterPro" id="IPR010982">
    <property type="entry name" value="Lambda_DNA-bd_dom_sf"/>
</dbReference>
<name>A0A5D0RNF4_9RHOB</name>
<dbReference type="Gene3D" id="1.10.260.40">
    <property type="entry name" value="lambda repressor-like DNA-binding domains"/>
    <property type="match status" value="1"/>
</dbReference>
<protein>
    <submittedName>
        <fullName evidence="4">Helix-turn-helix transcriptional regulator</fullName>
    </submittedName>
</protein>
<dbReference type="EMBL" id="VSIY01000003">
    <property type="protein sequence ID" value="TYB83013.1"/>
    <property type="molecule type" value="Genomic_DNA"/>
</dbReference>
<evidence type="ECO:0000313" key="4">
    <source>
        <dbReference type="EMBL" id="TYB83013.1"/>
    </source>
</evidence>
<accession>A0A5D0RNF4</accession>
<feature type="domain" description="HTH cro/C1-type" evidence="3">
    <location>
        <begin position="21"/>
        <end position="75"/>
    </location>
</feature>